<dbReference type="PROSITE" id="PS00092">
    <property type="entry name" value="N6_MTASE"/>
    <property type="match status" value="1"/>
</dbReference>
<keyword evidence="1 5" id="KW-0489">Methyltransferase</keyword>
<proteinExistence type="predicted"/>
<sequence>MKKYELIAPCHFGLEAVLKREITELGYDVVKVEDGRLTFFGDEEAVSRANVFLRSAERILIKVGSFRAETFEELFQGTMEIPWEEYIPADGKFWVAKAASVKSRLFSPSDIQSIMKKAMVERLKKTYRTDWFEETGDSFPLRVFLKNDEVTVGLDTTGESLHKRGYRKLTAKAPIAENLAAALIMLTPWRGDRILVDPFCGSGTIPIEAAMMAVNMAPGMHRDFTASSWEHLVGKRCWYEAVDEAAELIDMSADTDIQGYDIDERMVAIARENARLAGVEGKIHFQRRPLSQLSHPKKYGFIITNPPYGERLEDKETLPQLYHELGERFAALDSWSMYLITAYENAQRDIGRKADKNRKIYNGMMKTYFYQYLGPKPPRRQREDDPIFRKEKRQ</sequence>
<comment type="caution">
    <text evidence="5">The sequence shown here is derived from an EMBL/GenBank/DDBJ whole genome shotgun (WGS) entry which is preliminary data.</text>
</comment>
<protein>
    <submittedName>
        <fullName evidence="5">Class I SAM-dependent RNA methyltransferase</fullName>
    </submittedName>
</protein>
<dbReference type="SMART" id="SM00981">
    <property type="entry name" value="THUMP"/>
    <property type="match status" value="1"/>
</dbReference>
<dbReference type="InterPro" id="IPR000241">
    <property type="entry name" value="RlmKL-like_Mtase"/>
</dbReference>
<dbReference type="Pfam" id="PF01170">
    <property type="entry name" value="UPF0020"/>
    <property type="match status" value="1"/>
</dbReference>
<dbReference type="InterPro" id="IPR053943">
    <property type="entry name" value="RlmKL-like_Mtase_CS"/>
</dbReference>
<feature type="region of interest" description="Disordered" evidence="3">
    <location>
        <begin position="374"/>
        <end position="394"/>
    </location>
</feature>
<dbReference type="InterPro" id="IPR029063">
    <property type="entry name" value="SAM-dependent_MTases_sf"/>
</dbReference>
<dbReference type="PANTHER" id="PTHR47313:SF1">
    <property type="entry name" value="RIBOSOMAL RNA LARGE SUBUNIT METHYLTRANSFERASE K_L"/>
    <property type="match status" value="1"/>
</dbReference>
<evidence type="ECO:0000313" key="6">
    <source>
        <dbReference type="Proteomes" id="UP000886858"/>
    </source>
</evidence>
<dbReference type="GO" id="GO:0003723">
    <property type="term" value="F:RNA binding"/>
    <property type="evidence" value="ECO:0007669"/>
    <property type="project" value="InterPro"/>
</dbReference>
<dbReference type="Pfam" id="PF22020">
    <property type="entry name" value="RlmL_1st"/>
    <property type="match status" value="1"/>
</dbReference>
<dbReference type="GO" id="GO:0070043">
    <property type="term" value="F:rRNA (guanine-N7-)-methyltransferase activity"/>
    <property type="evidence" value="ECO:0007669"/>
    <property type="project" value="TreeGrafter"/>
</dbReference>
<feature type="domain" description="THUMP" evidence="4">
    <location>
        <begin position="58"/>
        <end position="156"/>
    </location>
</feature>
<dbReference type="Pfam" id="PF02926">
    <property type="entry name" value="THUMP"/>
    <property type="match status" value="1"/>
</dbReference>
<dbReference type="Gene3D" id="3.30.2130.30">
    <property type="match status" value="1"/>
</dbReference>
<evidence type="ECO:0000259" key="4">
    <source>
        <dbReference type="SMART" id="SM00981"/>
    </source>
</evidence>
<evidence type="ECO:0000256" key="2">
    <source>
        <dbReference type="ARBA" id="ARBA00022679"/>
    </source>
</evidence>
<dbReference type="PROSITE" id="PS01261">
    <property type="entry name" value="UPF0020"/>
    <property type="match status" value="1"/>
</dbReference>
<evidence type="ECO:0000313" key="5">
    <source>
        <dbReference type="EMBL" id="HJA92106.1"/>
    </source>
</evidence>
<dbReference type="InterPro" id="IPR054170">
    <property type="entry name" value="RlmL_1st"/>
</dbReference>
<organism evidence="5 6">
    <name type="scientific">Candidatus Eisenbergiella merdipullorum</name>
    <dbReference type="NCBI Taxonomy" id="2838553"/>
    <lineage>
        <taxon>Bacteria</taxon>
        <taxon>Bacillati</taxon>
        <taxon>Bacillota</taxon>
        <taxon>Clostridia</taxon>
        <taxon>Lachnospirales</taxon>
        <taxon>Lachnospiraceae</taxon>
        <taxon>Eisenbergiella</taxon>
    </lineage>
</organism>
<gene>
    <name evidence="5" type="ORF">H9717_03150</name>
</gene>
<dbReference type="InterPro" id="IPR002052">
    <property type="entry name" value="DNA_methylase_N6_adenine_CS"/>
</dbReference>
<dbReference type="Gene3D" id="3.40.50.150">
    <property type="entry name" value="Vaccinia Virus protein VP39"/>
    <property type="match status" value="1"/>
</dbReference>
<keyword evidence="2" id="KW-0808">Transferase</keyword>
<dbReference type="SUPFAM" id="SSF53335">
    <property type="entry name" value="S-adenosyl-L-methionine-dependent methyltransferases"/>
    <property type="match status" value="1"/>
</dbReference>
<evidence type="ECO:0000256" key="1">
    <source>
        <dbReference type="ARBA" id="ARBA00022603"/>
    </source>
</evidence>
<dbReference type="GO" id="GO:0008990">
    <property type="term" value="F:rRNA (guanine-N2-)-methyltransferase activity"/>
    <property type="evidence" value="ECO:0007669"/>
    <property type="project" value="TreeGrafter"/>
</dbReference>
<reference evidence="5" key="2">
    <citation type="submission" date="2021-04" db="EMBL/GenBank/DDBJ databases">
        <authorList>
            <person name="Gilroy R."/>
        </authorList>
    </citation>
    <scope>NUCLEOTIDE SEQUENCE</scope>
    <source>
        <strain evidence="5">CHK179-7159</strain>
    </source>
</reference>
<dbReference type="PANTHER" id="PTHR47313">
    <property type="entry name" value="RIBOSOMAL RNA LARGE SUBUNIT METHYLTRANSFERASE K/L"/>
    <property type="match status" value="1"/>
</dbReference>
<dbReference type="CDD" id="cd11715">
    <property type="entry name" value="THUMP_AdoMetMT"/>
    <property type="match status" value="1"/>
</dbReference>
<name>A0A9D2I2K8_9FIRM</name>
<accession>A0A9D2I2K8</accession>
<reference evidence="5" key="1">
    <citation type="journal article" date="2021" name="PeerJ">
        <title>Extensive microbial diversity within the chicken gut microbiome revealed by metagenomics and culture.</title>
        <authorList>
            <person name="Gilroy R."/>
            <person name="Ravi A."/>
            <person name="Getino M."/>
            <person name="Pursley I."/>
            <person name="Horton D.L."/>
            <person name="Alikhan N.F."/>
            <person name="Baker D."/>
            <person name="Gharbi K."/>
            <person name="Hall N."/>
            <person name="Watson M."/>
            <person name="Adriaenssens E.M."/>
            <person name="Foster-Nyarko E."/>
            <person name="Jarju S."/>
            <person name="Secka A."/>
            <person name="Antonio M."/>
            <person name="Oren A."/>
            <person name="Chaudhuri R.R."/>
            <person name="La Ragione R."/>
            <person name="Hildebrand F."/>
            <person name="Pallen M.J."/>
        </authorList>
    </citation>
    <scope>NUCLEOTIDE SEQUENCE</scope>
    <source>
        <strain evidence="5">CHK179-7159</strain>
    </source>
</reference>
<dbReference type="Proteomes" id="UP000886858">
    <property type="component" value="Unassembled WGS sequence"/>
</dbReference>
<evidence type="ECO:0000256" key="3">
    <source>
        <dbReference type="SAM" id="MobiDB-lite"/>
    </source>
</evidence>
<dbReference type="EMBL" id="DWYY01000036">
    <property type="protein sequence ID" value="HJA92106.1"/>
    <property type="molecule type" value="Genomic_DNA"/>
</dbReference>
<feature type="compositionally biased region" description="Basic and acidic residues" evidence="3">
    <location>
        <begin position="380"/>
        <end position="394"/>
    </location>
</feature>
<dbReference type="InterPro" id="IPR004114">
    <property type="entry name" value="THUMP_dom"/>
</dbReference>
<dbReference type="AlphaFoldDB" id="A0A9D2I2K8"/>